<dbReference type="EMBL" id="CP036432">
    <property type="protein sequence ID" value="QDV86953.1"/>
    <property type="molecule type" value="Genomic_DNA"/>
</dbReference>
<dbReference type="Proteomes" id="UP000318081">
    <property type="component" value="Chromosome"/>
</dbReference>
<accession>A0ABX5XY48</accession>
<name>A0ABX5XY48_9BACT</name>
<evidence type="ECO:0000313" key="3">
    <source>
        <dbReference type="EMBL" id="QDV87031.1"/>
    </source>
</evidence>
<dbReference type="EMBL" id="CP036432">
    <property type="protein sequence ID" value="QDV87031.1"/>
    <property type="molecule type" value="Genomic_DNA"/>
</dbReference>
<protein>
    <submittedName>
        <fullName evidence="2">Uncharacterized protein</fullName>
    </submittedName>
</protein>
<gene>
    <name evidence="2" type="ORF">TBK1r_59800</name>
    <name evidence="3" type="ORF">TBK1r_60580</name>
</gene>
<sequence length="82" mass="9690">MSRASDTEDLRRNGFIQGNSDSYDATCGTCESTCNGSRGWYRKTSYEYDEWDCYCRKCAIEWIHQWDDFDFDAAMRELEAKQ</sequence>
<organism evidence="2 4">
    <name type="scientific">Stieleria magnilauensis</name>
    <dbReference type="NCBI Taxonomy" id="2527963"/>
    <lineage>
        <taxon>Bacteria</taxon>
        <taxon>Pseudomonadati</taxon>
        <taxon>Planctomycetota</taxon>
        <taxon>Planctomycetia</taxon>
        <taxon>Pirellulales</taxon>
        <taxon>Pirellulaceae</taxon>
        <taxon>Stieleria</taxon>
    </lineage>
</organism>
<evidence type="ECO:0000313" key="4">
    <source>
        <dbReference type="Proteomes" id="UP000318081"/>
    </source>
</evidence>
<evidence type="ECO:0000313" key="2">
    <source>
        <dbReference type="EMBL" id="QDV86953.1"/>
    </source>
</evidence>
<dbReference type="RefSeq" id="WP_145218454.1">
    <property type="nucleotide sequence ID" value="NZ_CP036432.1"/>
</dbReference>
<reference evidence="2 4" key="1">
    <citation type="submission" date="2019-02" db="EMBL/GenBank/DDBJ databases">
        <title>Deep-cultivation of Planctomycetes and their phenomic and genomic characterization uncovers novel biology.</title>
        <authorList>
            <person name="Wiegand S."/>
            <person name="Jogler M."/>
            <person name="Boedeker C."/>
            <person name="Pinto D."/>
            <person name="Vollmers J."/>
            <person name="Rivas-Marin E."/>
            <person name="Kohn T."/>
            <person name="Peeters S.H."/>
            <person name="Heuer A."/>
            <person name="Rast P."/>
            <person name="Oberbeckmann S."/>
            <person name="Bunk B."/>
            <person name="Jeske O."/>
            <person name="Meyerdierks A."/>
            <person name="Storesund J.E."/>
            <person name="Kallscheuer N."/>
            <person name="Luecker S."/>
            <person name="Lage O.M."/>
            <person name="Pohl T."/>
            <person name="Merkel B.J."/>
            <person name="Hornburger P."/>
            <person name="Mueller R.-W."/>
            <person name="Bruemmer F."/>
            <person name="Labrenz M."/>
            <person name="Spormann A.M."/>
            <person name="Op den Camp H."/>
            <person name="Overmann J."/>
            <person name="Amann R."/>
            <person name="Jetten M.S.M."/>
            <person name="Mascher T."/>
            <person name="Medema M.H."/>
            <person name="Devos D.P."/>
            <person name="Kaster A.-K."/>
            <person name="Ovreas L."/>
            <person name="Rohde M."/>
            <person name="Galperin M.Y."/>
            <person name="Jogler C."/>
        </authorList>
    </citation>
    <scope>NUCLEOTIDE SEQUENCE [LARGE SCALE GENOMIC DNA]</scope>
    <source>
        <strain evidence="2 4">TBK1r</strain>
    </source>
</reference>
<feature type="region of interest" description="Disordered" evidence="1">
    <location>
        <begin position="1"/>
        <end position="21"/>
    </location>
</feature>
<keyword evidence="4" id="KW-1185">Reference proteome</keyword>
<evidence type="ECO:0000256" key="1">
    <source>
        <dbReference type="SAM" id="MobiDB-lite"/>
    </source>
</evidence>
<proteinExistence type="predicted"/>
<feature type="compositionally biased region" description="Basic and acidic residues" evidence="1">
    <location>
        <begin position="1"/>
        <end position="12"/>
    </location>
</feature>